<proteinExistence type="predicted"/>
<comment type="caution">
    <text evidence="3">The sequence shown here is derived from an EMBL/GenBank/DDBJ whole genome shotgun (WGS) entry which is preliminary data.</text>
</comment>
<keyword evidence="3" id="KW-0808">Transferase</keyword>
<name>A0A918XPB6_9PROT</name>
<dbReference type="GO" id="GO:0004674">
    <property type="term" value="F:protein serine/threonine kinase activity"/>
    <property type="evidence" value="ECO:0007669"/>
    <property type="project" value="UniProtKB-KW"/>
</dbReference>
<feature type="chain" id="PRO_5037448824" evidence="1">
    <location>
        <begin position="23"/>
        <end position="271"/>
    </location>
</feature>
<keyword evidence="3" id="KW-0723">Serine/threonine-protein kinase</keyword>
<feature type="signal peptide" evidence="1">
    <location>
        <begin position="1"/>
        <end position="22"/>
    </location>
</feature>
<evidence type="ECO:0000256" key="1">
    <source>
        <dbReference type="SAM" id="SignalP"/>
    </source>
</evidence>
<dbReference type="InterPro" id="IPR006869">
    <property type="entry name" value="DUF547"/>
</dbReference>
<evidence type="ECO:0000313" key="4">
    <source>
        <dbReference type="Proteomes" id="UP000630353"/>
    </source>
</evidence>
<dbReference type="PANTHER" id="PTHR46361">
    <property type="entry name" value="ELECTRON CARRIER/ PROTEIN DISULFIDE OXIDOREDUCTASE"/>
    <property type="match status" value="1"/>
</dbReference>
<dbReference type="RefSeq" id="WP_189987499.1">
    <property type="nucleotide sequence ID" value="NZ_BMZS01000002.1"/>
</dbReference>
<gene>
    <name evidence="3" type="ORF">GCM10017083_06430</name>
</gene>
<protein>
    <submittedName>
        <fullName evidence="3">Serine/threonine protein kinase</fullName>
    </submittedName>
</protein>
<dbReference type="PROSITE" id="PS51318">
    <property type="entry name" value="TAT"/>
    <property type="match status" value="1"/>
</dbReference>
<dbReference type="AlphaFoldDB" id="A0A918XPB6"/>
<reference evidence="3" key="1">
    <citation type="journal article" date="2014" name="Int. J. Syst. Evol. Microbiol.">
        <title>Complete genome sequence of Corynebacterium casei LMG S-19264T (=DSM 44701T), isolated from a smear-ripened cheese.</title>
        <authorList>
            <consortium name="US DOE Joint Genome Institute (JGI-PGF)"/>
            <person name="Walter F."/>
            <person name="Albersmeier A."/>
            <person name="Kalinowski J."/>
            <person name="Ruckert C."/>
        </authorList>
    </citation>
    <scope>NUCLEOTIDE SEQUENCE</scope>
    <source>
        <strain evidence="3">KCTC 42651</strain>
    </source>
</reference>
<dbReference type="PANTHER" id="PTHR46361:SF3">
    <property type="entry name" value="ELECTRON CARRIER_ PROTEIN DISULFIDE OXIDOREDUCTASE"/>
    <property type="match status" value="1"/>
</dbReference>
<dbReference type="Proteomes" id="UP000630353">
    <property type="component" value="Unassembled WGS sequence"/>
</dbReference>
<reference evidence="3" key="2">
    <citation type="submission" date="2020-09" db="EMBL/GenBank/DDBJ databases">
        <authorList>
            <person name="Sun Q."/>
            <person name="Kim S."/>
        </authorList>
    </citation>
    <scope>NUCLEOTIDE SEQUENCE</scope>
    <source>
        <strain evidence="3">KCTC 42651</strain>
    </source>
</reference>
<organism evidence="3 4">
    <name type="scientific">Thalassobaculum fulvum</name>
    <dbReference type="NCBI Taxonomy" id="1633335"/>
    <lineage>
        <taxon>Bacteria</taxon>
        <taxon>Pseudomonadati</taxon>
        <taxon>Pseudomonadota</taxon>
        <taxon>Alphaproteobacteria</taxon>
        <taxon>Rhodospirillales</taxon>
        <taxon>Thalassobaculaceae</taxon>
        <taxon>Thalassobaculum</taxon>
    </lineage>
</organism>
<evidence type="ECO:0000313" key="3">
    <source>
        <dbReference type="EMBL" id="GHD41968.1"/>
    </source>
</evidence>
<feature type="domain" description="DUF547" evidence="2">
    <location>
        <begin position="89"/>
        <end position="202"/>
    </location>
</feature>
<dbReference type="Pfam" id="PF04784">
    <property type="entry name" value="DUF547"/>
    <property type="match status" value="1"/>
</dbReference>
<keyword evidence="1" id="KW-0732">Signal</keyword>
<dbReference type="InterPro" id="IPR006311">
    <property type="entry name" value="TAT_signal"/>
</dbReference>
<evidence type="ECO:0000259" key="2">
    <source>
        <dbReference type="Pfam" id="PF04784"/>
    </source>
</evidence>
<dbReference type="EMBL" id="BMZS01000002">
    <property type="protein sequence ID" value="GHD41968.1"/>
    <property type="molecule type" value="Genomic_DNA"/>
</dbReference>
<sequence length="271" mass="29678">MRSSSRRTVLLALGAAPLAACAAADTTAWSAHSRGSAATVDHRAWQLFLDGHSFQGADGVTRVAYAEVPVTDRELLEQYVAGLQRVAVARLDRAEQLAFWLNLHNALTVRVVLTHLIARSPDDIDLGGPFAGGPWTATLAEVAGRPVSLQAIRTEALRPVFRDPRWHYGLCDATLGGPSLPRTAFHGATVDRALEDAAIAYVNHPRAIRIEADALVLNGFWRRYRGDFGGTDAAVLDHIASYADRELRAELHPGRPIRWIDDRRLNEWPGT</sequence>
<keyword evidence="3" id="KW-0418">Kinase</keyword>
<keyword evidence="4" id="KW-1185">Reference proteome</keyword>
<accession>A0A918XPB6</accession>